<dbReference type="KEGG" id="capn:CBG49_04925"/>
<name>A0A1Z4BMK5_9FLAO</name>
<proteinExistence type="predicted"/>
<dbReference type="AlphaFoldDB" id="A0A1Z4BMK5"/>
<reference evidence="2" key="1">
    <citation type="submission" date="2017-06" db="EMBL/GenBank/DDBJ databases">
        <title>Complete genome sequence of Capnocytophaga sp. KCOM 1579 (=ChDC OS43) isolated from a human refractory periapical abscess lesion.</title>
        <authorList>
            <person name="Kook J.-K."/>
            <person name="Park S.-N."/>
            <person name="Lim Y.K."/>
            <person name="Roh H."/>
        </authorList>
    </citation>
    <scope>NUCLEOTIDE SEQUENCE [LARGE SCALE GENOMIC DNA]</scope>
    <source>
        <strain evidence="2">ChDC OS43</strain>
    </source>
</reference>
<dbReference type="RefSeq" id="WP_009414160.1">
    <property type="nucleotide sequence ID" value="NZ_CP022022.1"/>
</dbReference>
<dbReference type="Proteomes" id="UP000197007">
    <property type="component" value="Chromosome"/>
</dbReference>
<organism evidence="1 2">
    <name type="scientific">Capnocytophaga endodontalis</name>
    <dbReference type="NCBI Taxonomy" id="2708117"/>
    <lineage>
        <taxon>Bacteria</taxon>
        <taxon>Pseudomonadati</taxon>
        <taxon>Bacteroidota</taxon>
        <taxon>Flavobacteriia</taxon>
        <taxon>Flavobacteriales</taxon>
        <taxon>Flavobacteriaceae</taxon>
        <taxon>Capnocytophaga</taxon>
    </lineage>
</organism>
<evidence type="ECO:0000313" key="2">
    <source>
        <dbReference type="Proteomes" id="UP000197007"/>
    </source>
</evidence>
<sequence>MALEIKAIPTLYGKEARRFRKMAEESERKYDLRTKKDITTDPRYKAMQNILSKSPIFNK</sequence>
<keyword evidence="2" id="KW-1185">Reference proteome</keyword>
<evidence type="ECO:0000313" key="1">
    <source>
        <dbReference type="EMBL" id="ASF42467.1"/>
    </source>
</evidence>
<protein>
    <submittedName>
        <fullName evidence="1">Uncharacterized protein</fullName>
    </submittedName>
</protein>
<accession>A0A1Z4BMK5</accession>
<dbReference type="EMBL" id="CP022022">
    <property type="protein sequence ID" value="ASF42467.1"/>
    <property type="molecule type" value="Genomic_DNA"/>
</dbReference>
<gene>
    <name evidence="1" type="ORF">CBG49_04925</name>
</gene>